<sequence>MPLVVRGLLNVVVQLTVLFVALIGTAASVSGSWMWPRGIELIVTYGALVSAATVMLAWWAPKSLEARLTPPFSAAQPTQDFWATVAILVTLLVSVVFVPIDVFAWHLLPPPVPWVASIGGWVALVGFALIIWVIFANQFAILNVEDQSSSGQNVVDVGPYAFVRHPMYLSALIMQSGAGVWLGSTASLIMLGPVFAALSLRVAIEERVLLDTLPGYAAYCETRRFRILPGVW</sequence>
<dbReference type="EMBL" id="ONZG01000001">
    <property type="protein sequence ID" value="SPJ26933.1"/>
    <property type="molecule type" value="Genomic_DNA"/>
</dbReference>
<evidence type="ECO:0000256" key="1">
    <source>
        <dbReference type="ARBA" id="ARBA00004127"/>
    </source>
</evidence>
<reference evidence="7" key="1">
    <citation type="submission" date="2018-03" db="EMBL/GenBank/DDBJ databases">
        <authorList>
            <person name="Rodrigo-Torres L."/>
            <person name="Arahal R. D."/>
            <person name="Lucena T."/>
        </authorList>
    </citation>
    <scope>NUCLEOTIDE SEQUENCE [LARGE SCALE GENOMIC DNA]</scope>
    <source>
        <strain evidence="7">CECT 7615</strain>
    </source>
</reference>
<dbReference type="InterPro" id="IPR052527">
    <property type="entry name" value="Metal_cation-efflux_comp"/>
</dbReference>
<dbReference type="GO" id="GO:0012505">
    <property type="term" value="C:endomembrane system"/>
    <property type="evidence" value="ECO:0007669"/>
    <property type="project" value="UniProtKB-SubCell"/>
</dbReference>
<evidence type="ECO:0000256" key="3">
    <source>
        <dbReference type="ARBA" id="ARBA00022989"/>
    </source>
</evidence>
<keyword evidence="2 5" id="KW-0812">Transmembrane</keyword>
<comment type="subcellular location">
    <subcellularLocation>
        <location evidence="1">Endomembrane system</location>
        <topology evidence="1">Multi-pass membrane protein</topology>
    </subcellularLocation>
</comment>
<keyword evidence="7" id="KW-1185">Reference proteome</keyword>
<dbReference type="Proteomes" id="UP000244898">
    <property type="component" value="Unassembled WGS sequence"/>
</dbReference>
<evidence type="ECO:0000313" key="7">
    <source>
        <dbReference type="Proteomes" id="UP000244898"/>
    </source>
</evidence>
<dbReference type="Pfam" id="PF04191">
    <property type="entry name" value="PEMT"/>
    <property type="match status" value="1"/>
</dbReference>
<name>A0A2R8C3L9_9RHOB</name>
<dbReference type="PANTHER" id="PTHR43847">
    <property type="entry name" value="BLL3993 PROTEIN"/>
    <property type="match status" value="1"/>
</dbReference>
<evidence type="ECO:0000256" key="5">
    <source>
        <dbReference type="SAM" id="Phobius"/>
    </source>
</evidence>
<feature type="transmembrane region" description="Helical" evidence="5">
    <location>
        <begin position="112"/>
        <end position="135"/>
    </location>
</feature>
<feature type="transmembrane region" description="Helical" evidence="5">
    <location>
        <begin position="12"/>
        <end position="35"/>
    </location>
</feature>
<dbReference type="AlphaFoldDB" id="A0A2R8C3L9"/>
<dbReference type="Gene3D" id="1.20.120.1630">
    <property type="match status" value="1"/>
</dbReference>
<accession>A0A2R8C3L9</accession>
<feature type="transmembrane region" description="Helical" evidence="5">
    <location>
        <begin position="178"/>
        <end position="200"/>
    </location>
</feature>
<dbReference type="PANTHER" id="PTHR43847:SF1">
    <property type="entry name" value="BLL3993 PROTEIN"/>
    <property type="match status" value="1"/>
</dbReference>
<gene>
    <name evidence="6" type="ORF">TRM7615_00404</name>
</gene>
<evidence type="ECO:0008006" key="8">
    <source>
        <dbReference type="Google" id="ProtNLM"/>
    </source>
</evidence>
<evidence type="ECO:0000313" key="6">
    <source>
        <dbReference type="EMBL" id="SPJ26933.1"/>
    </source>
</evidence>
<feature type="transmembrane region" description="Helical" evidence="5">
    <location>
        <begin position="81"/>
        <end position="100"/>
    </location>
</feature>
<dbReference type="OrthoDB" id="7203053at2"/>
<dbReference type="InterPro" id="IPR007318">
    <property type="entry name" value="Phopholipid_MeTrfase"/>
</dbReference>
<organism evidence="6 7">
    <name type="scientific">Falsiruegeria mediterranea M17</name>
    <dbReference type="NCBI Taxonomy" id="1200281"/>
    <lineage>
        <taxon>Bacteria</taxon>
        <taxon>Pseudomonadati</taxon>
        <taxon>Pseudomonadota</taxon>
        <taxon>Alphaproteobacteria</taxon>
        <taxon>Rhodobacterales</taxon>
        <taxon>Roseobacteraceae</taxon>
        <taxon>Falsiruegeria</taxon>
    </lineage>
</organism>
<protein>
    <recommendedName>
        <fullName evidence="8">Isoprenylcysteine carboxylmethyltransferase family protein</fullName>
    </recommendedName>
</protein>
<proteinExistence type="predicted"/>
<evidence type="ECO:0000256" key="4">
    <source>
        <dbReference type="ARBA" id="ARBA00023136"/>
    </source>
</evidence>
<dbReference type="RefSeq" id="WP_108785231.1">
    <property type="nucleotide sequence ID" value="NZ_ONZG01000001.1"/>
</dbReference>
<keyword evidence="3 5" id="KW-1133">Transmembrane helix</keyword>
<keyword evidence="4 5" id="KW-0472">Membrane</keyword>
<evidence type="ECO:0000256" key="2">
    <source>
        <dbReference type="ARBA" id="ARBA00022692"/>
    </source>
</evidence>
<feature type="transmembrane region" description="Helical" evidence="5">
    <location>
        <begin position="42"/>
        <end position="61"/>
    </location>
</feature>